<evidence type="ECO:0000259" key="2">
    <source>
        <dbReference type="Pfam" id="PF22893"/>
    </source>
</evidence>
<dbReference type="Proteomes" id="UP001187682">
    <property type="component" value="Unassembled WGS sequence"/>
</dbReference>
<evidence type="ECO:0000313" key="3">
    <source>
        <dbReference type="EMBL" id="SPN99173.1"/>
    </source>
</evidence>
<comment type="caution">
    <text evidence="3">The sequence shown here is derived from an EMBL/GenBank/DDBJ whole genome shotgun (WGS) entry which is preliminary data.</text>
</comment>
<dbReference type="PANTHER" id="PTHR38886:SF1">
    <property type="entry name" value="NACHT-NTPASE AND P-LOOP NTPASES N-TERMINAL DOMAIN-CONTAINING PROTEIN"/>
    <property type="match status" value="1"/>
</dbReference>
<feature type="compositionally biased region" description="Polar residues" evidence="1">
    <location>
        <begin position="385"/>
        <end position="398"/>
    </location>
</feature>
<reference evidence="3" key="1">
    <citation type="submission" date="2018-03" db="EMBL/GenBank/DDBJ databases">
        <authorList>
            <person name="Guldener U."/>
        </authorList>
    </citation>
    <scope>NUCLEOTIDE SEQUENCE</scope>
</reference>
<feature type="region of interest" description="Disordered" evidence="1">
    <location>
        <begin position="379"/>
        <end position="398"/>
    </location>
</feature>
<dbReference type="InterPro" id="IPR054464">
    <property type="entry name" value="ULD_fung"/>
</dbReference>
<accession>A0AAE8MSK7</accession>
<protein>
    <recommendedName>
        <fullName evidence="2">Ubiquitin-like domain-containing protein</fullName>
    </recommendedName>
</protein>
<organism evidence="3 4">
    <name type="scientific">Cephalotrichum gorgonifer</name>
    <dbReference type="NCBI Taxonomy" id="2041049"/>
    <lineage>
        <taxon>Eukaryota</taxon>
        <taxon>Fungi</taxon>
        <taxon>Dikarya</taxon>
        <taxon>Ascomycota</taxon>
        <taxon>Pezizomycotina</taxon>
        <taxon>Sordariomycetes</taxon>
        <taxon>Hypocreomycetidae</taxon>
        <taxon>Microascales</taxon>
        <taxon>Microascaceae</taxon>
        <taxon>Cephalotrichum</taxon>
    </lineage>
</organism>
<name>A0AAE8MSK7_9PEZI</name>
<gene>
    <name evidence="3" type="ORF">DNG_02208</name>
</gene>
<evidence type="ECO:0000313" key="4">
    <source>
        <dbReference type="Proteomes" id="UP001187682"/>
    </source>
</evidence>
<dbReference type="Pfam" id="PF22893">
    <property type="entry name" value="ULD_2"/>
    <property type="match status" value="1"/>
</dbReference>
<sequence length="398" mass="44436">MSFGFSVGDFIAVGKLIADISSCLKDVGGSKTEYQDLIRELDCLQKGLAHLDKFQPSSSTIADSIKYSALSCRRPLEEFLGKLKRYDSSLGDRATGRSWKAPVDKVRFMLGHSEDVRKLQSYLSVHVGTLNILLAEHGLESMDIESKKSEADRLHVRGQLDHTNGVLMRVQSTIVQQVAELRRAGSMLEAVFRMVSGEMKASWRSIENSVATVCVSTQQIYSVVLEIRGFMMTRPDCRWTFFQDPVMVEDALGLKFPVPSEYDFELLDQIIRYRFRTGPGSTEVGLGDYQVMESRRSSTILSAESRIRPGSSLIMAILIGKPPSDVSTDRSCPMPRCTSTETNSVEGGGRVCCNCNVWFSETEKKRESPIDFWIAMDSSHESRDNTPQIAYSSNNEGD</sequence>
<feature type="domain" description="Ubiquitin-like" evidence="2">
    <location>
        <begin position="243"/>
        <end position="319"/>
    </location>
</feature>
<dbReference type="AlphaFoldDB" id="A0AAE8MSK7"/>
<dbReference type="EMBL" id="ONZQ02000002">
    <property type="protein sequence ID" value="SPN99173.1"/>
    <property type="molecule type" value="Genomic_DNA"/>
</dbReference>
<keyword evidence="4" id="KW-1185">Reference proteome</keyword>
<evidence type="ECO:0000256" key="1">
    <source>
        <dbReference type="SAM" id="MobiDB-lite"/>
    </source>
</evidence>
<proteinExistence type="predicted"/>
<dbReference type="PANTHER" id="PTHR38886">
    <property type="entry name" value="SESA DOMAIN-CONTAINING PROTEIN"/>
    <property type="match status" value="1"/>
</dbReference>